<sequence>MKFNINYILHASFIVEDLDRSLRFYKGVLGLKEDDSRPQMSYPGAWLKLGDDQQLHLLRLPNPDPKDRPEHGGHDRHIALKVDSLDELKKRLTENNISYSKSQSRAHVVFIRDPDCNTLELIGDSV</sequence>
<reference evidence="2" key="1">
    <citation type="submission" date="2018-06" db="EMBL/GenBank/DDBJ databases">
        <authorList>
            <person name="Zhirakovskaya E."/>
        </authorList>
    </citation>
    <scope>NUCLEOTIDE SEQUENCE</scope>
</reference>
<dbReference type="PROSITE" id="PS51819">
    <property type="entry name" value="VOC"/>
    <property type="match status" value="1"/>
</dbReference>
<name>A0A3B0ZYY3_9ZZZZ</name>
<dbReference type="AlphaFoldDB" id="A0A3B0ZYY3"/>
<dbReference type="InterPro" id="IPR004360">
    <property type="entry name" value="Glyas_Fos-R_dOase_dom"/>
</dbReference>
<dbReference type="Pfam" id="PF00903">
    <property type="entry name" value="Glyoxalase"/>
    <property type="match status" value="1"/>
</dbReference>
<proteinExistence type="predicted"/>
<evidence type="ECO:0000313" key="2">
    <source>
        <dbReference type="EMBL" id="VAW98758.1"/>
    </source>
</evidence>
<dbReference type="PANTHER" id="PTHR21366:SF22">
    <property type="entry name" value="VOC DOMAIN-CONTAINING PROTEIN"/>
    <property type="match status" value="1"/>
</dbReference>
<dbReference type="SUPFAM" id="SSF54593">
    <property type="entry name" value="Glyoxalase/Bleomycin resistance protein/Dihydroxybiphenyl dioxygenase"/>
    <property type="match status" value="1"/>
</dbReference>
<dbReference type="EMBL" id="UOFR01000063">
    <property type="protein sequence ID" value="VAW98758.1"/>
    <property type="molecule type" value="Genomic_DNA"/>
</dbReference>
<dbReference type="InterPro" id="IPR029068">
    <property type="entry name" value="Glyas_Bleomycin-R_OHBP_Dase"/>
</dbReference>
<dbReference type="PANTHER" id="PTHR21366">
    <property type="entry name" value="GLYOXALASE FAMILY PROTEIN"/>
    <property type="match status" value="1"/>
</dbReference>
<dbReference type="InterPro" id="IPR050383">
    <property type="entry name" value="GlyoxalaseI/FosfomycinResist"/>
</dbReference>
<accession>A0A3B0ZYY3</accession>
<dbReference type="Gene3D" id="3.10.180.10">
    <property type="entry name" value="2,3-Dihydroxybiphenyl 1,2-Dioxygenase, domain 1"/>
    <property type="match status" value="1"/>
</dbReference>
<protein>
    <recommendedName>
        <fullName evidence="1">VOC domain-containing protein</fullName>
    </recommendedName>
</protein>
<gene>
    <name evidence="2" type="ORF">MNBD_GAMMA21-407</name>
</gene>
<dbReference type="CDD" id="cd07245">
    <property type="entry name" value="VOC_like"/>
    <property type="match status" value="1"/>
</dbReference>
<organism evidence="2">
    <name type="scientific">hydrothermal vent metagenome</name>
    <dbReference type="NCBI Taxonomy" id="652676"/>
    <lineage>
        <taxon>unclassified sequences</taxon>
        <taxon>metagenomes</taxon>
        <taxon>ecological metagenomes</taxon>
    </lineage>
</organism>
<evidence type="ECO:0000259" key="1">
    <source>
        <dbReference type="PROSITE" id="PS51819"/>
    </source>
</evidence>
<dbReference type="InterPro" id="IPR037523">
    <property type="entry name" value="VOC_core"/>
</dbReference>
<feature type="domain" description="VOC" evidence="1">
    <location>
        <begin position="7"/>
        <end position="124"/>
    </location>
</feature>